<protein>
    <submittedName>
        <fullName evidence="2">Uncharacterized protein</fullName>
    </submittedName>
</protein>
<evidence type="ECO:0000256" key="1">
    <source>
        <dbReference type="SAM" id="MobiDB-lite"/>
    </source>
</evidence>
<name>A0A7J9BI33_GOSGO</name>
<reference evidence="2 3" key="1">
    <citation type="journal article" date="2019" name="Genome Biol. Evol.">
        <title>Insights into the evolution of the New World diploid cottons (Gossypium, subgenus Houzingenia) based on genome sequencing.</title>
        <authorList>
            <person name="Grover C.E."/>
            <person name="Arick M.A. 2nd"/>
            <person name="Thrash A."/>
            <person name="Conover J.L."/>
            <person name="Sanders W.S."/>
            <person name="Peterson D.G."/>
            <person name="Frelichowski J.E."/>
            <person name="Scheffler J.A."/>
            <person name="Scheffler B.E."/>
            <person name="Wendel J.F."/>
        </authorList>
    </citation>
    <scope>NUCLEOTIDE SEQUENCE [LARGE SCALE GENOMIC DNA]</scope>
    <source>
        <strain evidence="2">5</strain>
        <tissue evidence="2">Leaf</tissue>
    </source>
</reference>
<evidence type="ECO:0000313" key="3">
    <source>
        <dbReference type="Proteomes" id="UP000593579"/>
    </source>
</evidence>
<accession>A0A7J9BI33</accession>
<evidence type="ECO:0000313" key="2">
    <source>
        <dbReference type="EMBL" id="MBA0735846.1"/>
    </source>
</evidence>
<dbReference type="AlphaFoldDB" id="A0A7J9BI33"/>
<feature type="region of interest" description="Disordered" evidence="1">
    <location>
        <begin position="45"/>
        <end position="71"/>
    </location>
</feature>
<keyword evidence="3" id="KW-1185">Reference proteome</keyword>
<comment type="caution">
    <text evidence="2">The sequence shown here is derived from an EMBL/GenBank/DDBJ whole genome shotgun (WGS) entry which is preliminary data.</text>
</comment>
<dbReference type="Proteomes" id="UP000593579">
    <property type="component" value="Unassembled WGS sequence"/>
</dbReference>
<sequence length="141" mass="16365">MQLNHELTQLKRLCNNILNLMTNYASGPVENLSNLTEGKALDLLPARTRDGGGSKPVPAETEEETAEDLRPKLFGDSIGMKRVRREVDGYVDDENRKGRRQRGPYRACFEESRVGEPDTWRHMKYLFWMLLECKAHRRQNM</sequence>
<proteinExistence type="predicted"/>
<organism evidence="2 3">
    <name type="scientific">Gossypium gossypioides</name>
    <name type="common">Mexican cotton</name>
    <name type="synonym">Selera gossypioides</name>
    <dbReference type="NCBI Taxonomy" id="34282"/>
    <lineage>
        <taxon>Eukaryota</taxon>
        <taxon>Viridiplantae</taxon>
        <taxon>Streptophyta</taxon>
        <taxon>Embryophyta</taxon>
        <taxon>Tracheophyta</taxon>
        <taxon>Spermatophyta</taxon>
        <taxon>Magnoliopsida</taxon>
        <taxon>eudicotyledons</taxon>
        <taxon>Gunneridae</taxon>
        <taxon>Pentapetalae</taxon>
        <taxon>rosids</taxon>
        <taxon>malvids</taxon>
        <taxon>Malvales</taxon>
        <taxon>Malvaceae</taxon>
        <taxon>Malvoideae</taxon>
        <taxon>Gossypium</taxon>
    </lineage>
</organism>
<gene>
    <name evidence="2" type="ORF">Gogos_019655</name>
</gene>
<dbReference type="EMBL" id="JABEZY010000003">
    <property type="protein sequence ID" value="MBA0735846.1"/>
    <property type="molecule type" value="Genomic_DNA"/>
</dbReference>